<evidence type="ECO:0000256" key="5">
    <source>
        <dbReference type="ARBA" id="ARBA00023136"/>
    </source>
</evidence>
<dbReference type="EMBL" id="CP136584">
    <property type="protein sequence ID" value="WOE66422.1"/>
    <property type="molecule type" value="Genomic_DNA"/>
</dbReference>
<dbReference type="PANTHER" id="PTHR47089:SF1">
    <property type="entry name" value="GUANOSINE ABC TRANSPORTER PERMEASE PROTEIN NUPP"/>
    <property type="match status" value="1"/>
</dbReference>
<dbReference type="EMBL" id="CP065745">
    <property type="protein sequence ID" value="QPR53807.1"/>
    <property type="molecule type" value="Genomic_DNA"/>
</dbReference>
<feature type="transmembrane region" description="Helical" evidence="6">
    <location>
        <begin position="111"/>
        <end position="131"/>
    </location>
</feature>
<keyword evidence="2" id="KW-1003">Cell membrane</keyword>
<dbReference type="KEGG" id="aall:I6G90_15310"/>
<dbReference type="AlphaFoldDB" id="A0A0T6US68"/>
<feature type="transmembrane region" description="Helical" evidence="6">
    <location>
        <begin position="143"/>
        <end position="163"/>
    </location>
</feature>
<keyword evidence="10" id="KW-1185">Reference proteome</keyword>
<feature type="transmembrane region" description="Helical" evidence="6">
    <location>
        <begin position="12"/>
        <end position="34"/>
    </location>
</feature>
<evidence type="ECO:0000313" key="8">
    <source>
        <dbReference type="EMBL" id="WOE66422.1"/>
    </source>
</evidence>
<dbReference type="GO" id="GO:0005886">
    <property type="term" value="C:plasma membrane"/>
    <property type="evidence" value="ECO:0007669"/>
    <property type="project" value="UniProtKB-SubCell"/>
</dbReference>
<organism evidence="7 9">
    <name type="scientific">Aeromonas allosaccharophila</name>
    <dbReference type="NCBI Taxonomy" id="656"/>
    <lineage>
        <taxon>Bacteria</taxon>
        <taxon>Pseudomonadati</taxon>
        <taxon>Pseudomonadota</taxon>
        <taxon>Gammaproteobacteria</taxon>
        <taxon>Aeromonadales</taxon>
        <taxon>Aeromonadaceae</taxon>
        <taxon>Aeromonas</taxon>
    </lineage>
</organism>
<evidence type="ECO:0000313" key="7">
    <source>
        <dbReference type="EMBL" id="QPR53807.1"/>
    </source>
</evidence>
<evidence type="ECO:0000256" key="3">
    <source>
        <dbReference type="ARBA" id="ARBA00022692"/>
    </source>
</evidence>
<dbReference type="GeneID" id="60787003"/>
<feature type="transmembrane region" description="Helical" evidence="6">
    <location>
        <begin position="60"/>
        <end position="81"/>
    </location>
</feature>
<protein>
    <submittedName>
        <fullName evidence="7">ABC transporter permease</fullName>
    </submittedName>
</protein>
<dbReference type="Proteomes" id="UP001302667">
    <property type="component" value="Chromosome"/>
</dbReference>
<evidence type="ECO:0000256" key="6">
    <source>
        <dbReference type="SAM" id="Phobius"/>
    </source>
</evidence>
<feature type="transmembrane region" description="Helical" evidence="6">
    <location>
        <begin position="302"/>
        <end position="319"/>
    </location>
</feature>
<feature type="transmembrane region" description="Helical" evidence="6">
    <location>
        <begin position="251"/>
        <end position="272"/>
    </location>
</feature>
<evidence type="ECO:0000256" key="4">
    <source>
        <dbReference type="ARBA" id="ARBA00022989"/>
    </source>
</evidence>
<evidence type="ECO:0000313" key="10">
    <source>
        <dbReference type="Proteomes" id="UP001302667"/>
    </source>
</evidence>
<name>A0A0T6US68_9GAMM</name>
<proteinExistence type="predicted"/>
<dbReference type="PANTHER" id="PTHR47089">
    <property type="entry name" value="ABC TRANSPORTER, PERMEASE PROTEIN"/>
    <property type="match status" value="1"/>
</dbReference>
<keyword evidence="3 6" id="KW-0812">Transmembrane</keyword>
<dbReference type="CDD" id="cd06580">
    <property type="entry name" value="TM_PBP1_transp_TpRbsC_like"/>
    <property type="match status" value="1"/>
</dbReference>
<dbReference type="GO" id="GO:0022857">
    <property type="term" value="F:transmembrane transporter activity"/>
    <property type="evidence" value="ECO:0007669"/>
    <property type="project" value="InterPro"/>
</dbReference>
<feature type="transmembrane region" description="Helical" evidence="6">
    <location>
        <begin position="204"/>
        <end position="223"/>
    </location>
</feature>
<evidence type="ECO:0000256" key="2">
    <source>
        <dbReference type="ARBA" id="ARBA00022475"/>
    </source>
</evidence>
<reference evidence="8 10" key="2">
    <citation type="submission" date="2023-10" db="EMBL/GenBank/DDBJ databases">
        <title>Genome analysis of psychrotrophic aerobic bacterium Aeromonas allosaccharophila BIM B-1809 isolated from infected fish.</title>
        <authorList>
            <person name="Leanovich S.I."/>
            <person name="Sidarenka A.V."/>
            <person name="Akhremchuk A.E."/>
            <person name="Sikolenko M.A."/>
            <person name="Valentovich L.N."/>
        </authorList>
    </citation>
    <scope>NUCLEOTIDE SEQUENCE [LARGE SCALE GENOMIC DNA]</scope>
    <source>
        <strain evidence="8 10">BIM B-1809</strain>
    </source>
</reference>
<evidence type="ECO:0000313" key="9">
    <source>
        <dbReference type="Proteomes" id="UP000595101"/>
    </source>
</evidence>
<keyword evidence="5 6" id="KW-0472">Membrane</keyword>
<dbReference type="Pfam" id="PF02653">
    <property type="entry name" value="BPD_transp_2"/>
    <property type="match status" value="1"/>
</dbReference>
<dbReference type="RefSeq" id="WP_042656568.1">
    <property type="nucleotide sequence ID" value="NZ_CAWOOK010000060.1"/>
</dbReference>
<feature type="transmembrane region" description="Helical" evidence="6">
    <location>
        <begin position="331"/>
        <end position="349"/>
    </location>
</feature>
<feature type="transmembrane region" description="Helical" evidence="6">
    <location>
        <begin position="88"/>
        <end position="105"/>
    </location>
</feature>
<feature type="transmembrane region" description="Helical" evidence="6">
    <location>
        <begin position="278"/>
        <end position="295"/>
    </location>
</feature>
<dbReference type="InterPro" id="IPR001851">
    <property type="entry name" value="ABC_transp_permease"/>
</dbReference>
<comment type="subcellular location">
    <subcellularLocation>
        <location evidence="1">Cell inner membrane</location>
        <topology evidence="1">Multi-pass membrane protein</topology>
    </subcellularLocation>
</comment>
<gene>
    <name evidence="7" type="ORF">I6G90_15310</name>
    <name evidence="8" type="ORF">RY972_20965</name>
</gene>
<keyword evidence="4 6" id="KW-1133">Transmembrane helix</keyword>
<evidence type="ECO:0000256" key="1">
    <source>
        <dbReference type="ARBA" id="ARBA00004429"/>
    </source>
</evidence>
<dbReference type="Proteomes" id="UP000595101">
    <property type="component" value="Chromosome"/>
</dbReference>
<sequence>MSQVRIPAWVSVGVLSAVNILLAFLVSAILFYYLDINPVDAAKIMWYGAFGTGEGVGFTLYYATGFIFTGLSVAVAFHAGLFNIGGEGQAYIGGLGVGLVCLTLGDVLPFALLLPLSIIAGGLFGAAWAFIPAWLQAKRGSHIVITTIMFNFIAASLMAYLLVEVFKPPGSMATESKVFAEASWLPKMSGMASLFGMDIPNSPLNISFFWALICAALVWVFIWHTRWGYEIRSVGASQSASAYAGISYPKVVILAMVISGMLSGFFALNVLQGELHQIKLNFVEGFGFTGIAVALMGRNHPVGVIIASLLFGFLYQGGAELSFEFGVDRNIVVVLQGLVILFCGALEHMMRPRIEQLYLAFANRSAAQAKGV</sequence>
<reference evidence="7 9" key="1">
    <citation type="submission" date="2020-12" db="EMBL/GenBank/DDBJ databases">
        <title>FDA dAtabase for Regulatory Grade micrObial Sequences (FDA-ARGOS): Supporting development and validation of Infectious Disease Dx tests.</title>
        <authorList>
            <person name="Sproer C."/>
            <person name="Gronow S."/>
            <person name="Severitt S."/>
            <person name="Schroder I."/>
            <person name="Tallon L."/>
            <person name="Sadzewicz L."/>
            <person name="Zhao X."/>
            <person name="Boylan J."/>
            <person name="Ott S."/>
            <person name="Bowen H."/>
            <person name="Vavikolanu K."/>
            <person name="Mehta A."/>
            <person name="Aluvathingal J."/>
            <person name="Nadendla S."/>
            <person name="Lowell S."/>
            <person name="Myers T."/>
            <person name="Yan Y."/>
            <person name="Sichtig H."/>
        </authorList>
    </citation>
    <scope>NUCLEOTIDE SEQUENCE [LARGE SCALE GENOMIC DNA]</scope>
    <source>
        <strain evidence="7 9">FDAARGOS_933</strain>
    </source>
</reference>
<accession>A0A0T6US68</accession>